<evidence type="ECO:0000256" key="4">
    <source>
        <dbReference type="ARBA" id="ARBA00048461"/>
    </source>
</evidence>
<reference evidence="7 8" key="1">
    <citation type="journal article" date="2019" name="Fungal Biol. Biotechnol.">
        <title>Draft genome sequence of fastidious pathogen Ceratobasidium theobromae, which causes vascular-streak dieback in Theobroma cacao.</title>
        <authorList>
            <person name="Ali S.S."/>
            <person name="Asman A."/>
            <person name="Shao J."/>
            <person name="Firmansyah A.P."/>
            <person name="Susilo A.W."/>
            <person name="Rosmana A."/>
            <person name="McMahon P."/>
            <person name="Junaid M."/>
            <person name="Guest D."/>
            <person name="Kheng T.Y."/>
            <person name="Meinhardt L.W."/>
            <person name="Bailey B.A."/>
        </authorList>
    </citation>
    <scope>NUCLEOTIDE SEQUENCE [LARGE SCALE GENOMIC DNA]</scope>
    <source>
        <strain evidence="7 8">CT2</strain>
    </source>
</reference>
<dbReference type="InterPro" id="IPR002921">
    <property type="entry name" value="Fungal_lipase-type"/>
</dbReference>
<keyword evidence="8" id="KW-1185">Reference proteome</keyword>
<dbReference type="PANTHER" id="PTHR45856">
    <property type="entry name" value="ALPHA/BETA-HYDROLASES SUPERFAMILY PROTEIN"/>
    <property type="match status" value="1"/>
</dbReference>
<evidence type="ECO:0000256" key="5">
    <source>
        <dbReference type="SAM" id="SignalP"/>
    </source>
</evidence>
<feature type="chain" id="PRO_5024279094" evidence="5">
    <location>
        <begin position="19"/>
        <end position="300"/>
    </location>
</feature>
<dbReference type="AlphaFoldDB" id="A0A5N5QM98"/>
<feature type="domain" description="Fungal lipase-type" evidence="6">
    <location>
        <begin position="99"/>
        <end position="238"/>
    </location>
</feature>
<dbReference type="CDD" id="cd00519">
    <property type="entry name" value="Lipase_3"/>
    <property type="match status" value="1"/>
</dbReference>
<dbReference type="Proteomes" id="UP000383932">
    <property type="component" value="Unassembled WGS sequence"/>
</dbReference>
<proteinExistence type="inferred from homology"/>
<dbReference type="SUPFAM" id="SSF53474">
    <property type="entry name" value="alpha/beta-Hydrolases"/>
    <property type="match status" value="1"/>
</dbReference>
<keyword evidence="5" id="KW-0732">Signal</keyword>
<dbReference type="InterPro" id="IPR029058">
    <property type="entry name" value="AB_hydrolase_fold"/>
</dbReference>
<dbReference type="GO" id="GO:0006629">
    <property type="term" value="P:lipid metabolic process"/>
    <property type="evidence" value="ECO:0007669"/>
    <property type="project" value="InterPro"/>
</dbReference>
<name>A0A5N5QM98_9AGAM</name>
<dbReference type="EMBL" id="SSOP01000058">
    <property type="protein sequence ID" value="KAB5592641.1"/>
    <property type="molecule type" value="Genomic_DNA"/>
</dbReference>
<dbReference type="Pfam" id="PF01764">
    <property type="entry name" value="Lipase_3"/>
    <property type="match status" value="1"/>
</dbReference>
<comment type="catalytic activity">
    <reaction evidence="4">
        <text>a monoacylglycerol + H2O = glycerol + a fatty acid + H(+)</text>
        <dbReference type="Rhea" id="RHEA:15245"/>
        <dbReference type="ChEBI" id="CHEBI:15377"/>
        <dbReference type="ChEBI" id="CHEBI:15378"/>
        <dbReference type="ChEBI" id="CHEBI:17408"/>
        <dbReference type="ChEBI" id="CHEBI:17754"/>
        <dbReference type="ChEBI" id="CHEBI:28868"/>
    </reaction>
</comment>
<protein>
    <submittedName>
        <fullName evidence="7">Lipase</fullName>
    </submittedName>
</protein>
<evidence type="ECO:0000313" key="8">
    <source>
        <dbReference type="Proteomes" id="UP000383932"/>
    </source>
</evidence>
<evidence type="ECO:0000256" key="2">
    <source>
        <dbReference type="ARBA" id="ARBA00043996"/>
    </source>
</evidence>
<evidence type="ECO:0000313" key="7">
    <source>
        <dbReference type="EMBL" id="KAB5592641.1"/>
    </source>
</evidence>
<dbReference type="PANTHER" id="PTHR45856:SF25">
    <property type="entry name" value="FUNGAL LIPASE-LIKE DOMAIN-CONTAINING PROTEIN"/>
    <property type="match status" value="1"/>
</dbReference>
<comment type="caution">
    <text evidence="7">The sequence shown here is derived from an EMBL/GenBank/DDBJ whole genome shotgun (WGS) entry which is preliminary data.</text>
</comment>
<organism evidence="7 8">
    <name type="scientific">Ceratobasidium theobromae</name>
    <dbReference type="NCBI Taxonomy" id="1582974"/>
    <lineage>
        <taxon>Eukaryota</taxon>
        <taxon>Fungi</taxon>
        <taxon>Dikarya</taxon>
        <taxon>Basidiomycota</taxon>
        <taxon>Agaricomycotina</taxon>
        <taxon>Agaricomycetes</taxon>
        <taxon>Cantharellales</taxon>
        <taxon>Ceratobasidiaceae</taxon>
        <taxon>Ceratobasidium</taxon>
    </lineage>
</organism>
<evidence type="ECO:0000259" key="6">
    <source>
        <dbReference type="Pfam" id="PF01764"/>
    </source>
</evidence>
<feature type="signal peptide" evidence="5">
    <location>
        <begin position="1"/>
        <end position="18"/>
    </location>
</feature>
<evidence type="ECO:0000256" key="3">
    <source>
        <dbReference type="ARBA" id="ARBA00047591"/>
    </source>
</evidence>
<comment type="similarity">
    <text evidence="2">Belongs to the AB hydrolase superfamily. Lipase family. Class 3 subfamily.</text>
</comment>
<dbReference type="OrthoDB" id="426718at2759"/>
<dbReference type="Gene3D" id="3.40.50.1820">
    <property type="entry name" value="alpha/beta hydrolase"/>
    <property type="match status" value="1"/>
</dbReference>
<accession>A0A5N5QM98</accession>
<dbReference type="InterPro" id="IPR051218">
    <property type="entry name" value="Sec_MonoDiacylglyc_Lipase"/>
</dbReference>
<keyword evidence="1" id="KW-1015">Disulfide bond</keyword>
<gene>
    <name evidence="7" type="ORF">CTheo_3905</name>
</gene>
<comment type="catalytic activity">
    <reaction evidence="3">
        <text>a diacylglycerol + H2O = a monoacylglycerol + a fatty acid + H(+)</text>
        <dbReference type="Rhea" id="RHEA:32731"/>
        <dbReference type="ChEBI" id="CHEBI:15377"/>
        <dbReference type="ChEBI" id="CHEBI:15378"/>
        <dbReference type="ChEBI" id="CHEBI:17408"/>
        <dbReference type="ChEBI" id="CHEBI:18035"/>
        <dbReference type="ChEBI" id="CHEBI:28868"/>
    </reaction>
</comment>
<evidence type="ECO:0000256" key="1">
    <source>
        <dbReference type="ARBA" id="ARBA00023157"/>
    </source>
</evidence>
<sequence length="300" mass="31816">MFTSILIALFFGATASVALPPPIPRSGATVLSVTQISSFKPYALLSRAGYCPSNKTKTWSCGVSCAELPGMVVYDSGGDGVVTPFWFVGYYPALQSVVVSNQGTDPSKFIPLLIDADFRLDPLDTILFPGVKPSVQVHNGFQEAQERSAKAKLAAVKKAMAERSTSLVTIAGHSLGGAISLIDGLYLSINLPSAKLKVVTHGMPRVGNPEFAALVDFKIPDLFHINNEKDIVPIMPGRAMGFQHASGEKHIISPGNWVACAGRDNTDPQCTIGTVSSVLMGSLDNHLGPYDGIFIGTGYC</sequence>